<keyword evidence="3" id="KW-1185">Reference proteome</keyword>
<dbReference type="AlphaFoldDB" id="A0A9P5PE92"/>
<feature type="region of interest" description="Disordered" evidence="1">
    <location>
        <begin position="121"/>
        <end position="144"/>
    </location>
</feature>
<name>A0A9P5PE92_9AGAR</name>
<accession>A0A9P5PE92</accession>
<sequence length="144" mass="16511">MPHLCPSLGHVDFLKLTLQRCDRLKWLVFPDLIINTQKGFLTRFSLCPEFFTCLSRLTLFHLYHPMEDYDYNLRYYGVHAAISKFTTSNQTPHRRHRRSAKVSQAHCASSLQLCYAPGPASLPPPTSTLDPFPRPQHPHPAGPQ</sequence>
<organism evidence="2 3">
    <name type="scientific">Rhodocollybia butyracea</name>
    <dbReference type="NCBI Taxonomy" id="206335"/>
    <lineage>
        <taxon>Eukaryota</taxon>
        <taxon>Fungi</taxon>
        <taxon>Dikarya</taxon>
        <taxon>Basidiomycota</taxon>
        <taxon>Agaricomycotina</taxon>
        <taxon>Agaricomycetes</taxon>
        <taxon>Agaricomycetidae</taxon>
        <taxon>Agaricales</taxon>
        <taxon>Marasmiineae</taxon>
        <taxon>Omphalotaceae</taxon>
        <taxon>Rhodocollybia</taxon>
    </lineage>
</organism>
<reference evidence="2" key="1">
    <citation type="submission" date="2020-11" db="EMBL/GenBank/DDBJ databases">
        <authorList>
            <consortium name="DOE Joint Genome Institute"/>
            <person name="Ahrendt S."/>
            <person name="Riley R."/>
            <person name="Andreopoulos W."/>
            <person name="Labutti K."/>
            <person name="Pangilinan J."/>
            <person name="Ruiz-Duenas F.J."/>
            <person name="Barrasa J.M."/>
            <person name="Sanchez-Garcia M."/>
            <person name="Camarero S."/>
            <person name="Miyauchi S."/>
            <person name="Serrano A."/>
            <person name="Linde D."/>
            <person name="Babiker R."/>
            <person name="Drula E."/>
            <person name="Ayuso-Fernandez I."/>
            <person name="Pacheco R."/>
            <person name="Padilla G."/>
            <person name="Ferreira P."/>
            <person name="Barriuso J."/>
            <person name="Kellner H."/>
            <person name="Castanera R."/>
            <person name="Alfaro M."/>
            <person name="Ramirez L."/>
            <person name="Pisabarro A.G."/>
            <person name="Kuo A."/>
            <person name="Tritt A."/>
            <person name="Lipzen A."/>
            <person name="He G."/>
            <person name="Yan M."/>
            <person name="Ng V."/>
            <person name="Cullen D."/>
            <person name="Martin F."/>
            <person name="Rosso M.-N."/>
            <person name="Henrissat B."/>
            <person name="Hibbett D."/>
            <person name="Martinez A.T."/>
            <person name="Grigoriev I.V."/>
        </authorList>
    </citation>
    <scope>NUCLEOTIDE SEQUENCE</scope>
    <source>
        <strain evidence="2">AH 40177</strain>
    </source>
</reference>
<dbReference type="Proteomes" id="UP000772434">
    <property type="component" value="Unassembled WGS sequence"/>
</dbReference>
<evidence type="ECO:0000256" key="1">
    <source>
        <dbReference type="SAM" id="MobiDB-lite"/>
    </source>
</evidence>
<dbReference type="EMBL" id="JADNRY010000214">
    <property type="protein sequence ID" value="KAF9061107.1"/>
    <property type="molecule type" value="Genomic_DNA"/>
</dbReference>
<gene>
    <name evidence="2" type="ORF">BDP27DRAFT_1429322</name>
</gene>
<protein>
    <submittedName>
        <fullName evidence="2">Uncharacterized protein</fullName>
    </submittedName>
</protein>
<evidence type="ECO:0000313" key="2">
    <source>
        <dbReference type="EMBL" id="KAF9061107.1"/>
    </source>
</evidence>
<comment type="caution">
    <text evidence="2">The sequence shown here is derived from an EMBL/GenBank/DDBJ whole genome shotgun (WGS) entry which is preliminary data.</text>
</comment>
<evidence type="ECO:0000313" key="3">
    <source>
        <dbReference type="Proteomes" id="UP000772434"/>
    </source>
</evidence>
<proteinExistence type="predicted"/>